<evidence type="ECO:0000256" key="3">
    <source>
        <dbReference type="ARBA" id="ARBA00022801"/>
    </source>
</evidence>
<evidence type="ECO:0000313" key="7">
    <source>
        <dbReference type="EMBL" id="GAA3552206.1"/>
    </source>
</evidence>
<dbReference type="InterPro" id="IPR013517">
    <property type="entry name" value="FG-GAP"/>
</dbReference>
<keyword evidence="8" id="KW-1185">Reference proteome</keyword>
<dbReference type="InterPro" id="IPR000413">
    <property type="entry name" value="Integrin_alpha"/>
</dbReference>
<proteinExistence type="predicted"/>
<dbReference type="PROSITE" id="PS51470">
    <property type="entry name" value="FG_GAP"/>
    <property type="match status" value="5"/>
</dbReference>
<dbReference type="PRINTS" id="PR01185">
    <property type="entry name" value="INTEGRINA"/>
</dbReference>
<feature type="chain" id="PRO_5046180149" evidence="6">
    <location>
        <begin position="30"/>
        <end position="500"/>
    </location>
</feature>
<feature type="region of interest" description="Disordered" evidence="5">
    <location>
        <begin position="210"/>
        <end position="230"/>
    </location>
</feature>
<dbReference type="PANTHER" id="PTHR23221:SF7">
    <property type="entry name" value="PHOSPHATIDYLINOSITOL-GLYCAN-SPECIFIC PHOSPHOLIPASE D"/>
    <property type="match status" value="1"/>
</dbReference>
<dbReference type="SMART" id="SM00191">
    <property type="entry name" value="Int_alpha"/>
    <property type="match status" value="6"/>
</dbReference>
<keyword evidence="2" id="KW-0677">Repeat</keyword>
<name>A0ABP6WJI2_9ACTN</name>
<dbReference type="Proteomes" id="UP001500767">
    <property type="component" value="Unassembled WGS sequence"/>
</dbReference>
<dbReference type="PANTHER" id="PTHR23221">
    <property type="entry name" value="GLYCOSYLPHOSPHATIDYLINOSITOL PHOSPHOLIPASE D"/>
    <property type="match status" value="1"/>
</dbReference>
<dbReference type="EMBL" id="BAAAYR010000001">
    <property type="protein sequence ID" value="GAA3552206.1"/>
    <property type="molecule type" value="Genomic_DNA"/>
</dbReference>
<organism evidence="7 8">
    <name type="scientific">Microlunatus spumicola</name>
    <dbReference type="NCBI Taxonomy" id="81499"/>
    <lineage>
        <taxon>Bacteria</taxon>
        <taxon>Bacillati</taxon>
        <taxon>Actinomycetota</taxon>
        <taxon>Actinomycetes</taxon>
        <taxon>Propionibacteriales</taxon>
        <taxon>Propionibacteriaceae</taxon>
        <taxon>Microlunatus</taxon>
    </lineage>
</organism>
<evidence type="ECO:0000256" key="5">
    <source>
        <dbReference type="SAM" id="MobiDB-lite"/>
    </source>
</evidence>
<comment type="caution">
    <text evidence="7">The sequence shown here is derived from an EMBL/GenBank/DDBJ whole genome shotgun (WGS) entry which is preliminary data.</text>
</comment>
<dbReference type="InterPro" id="IPR013519">
    <property type="entry name" value="Int_alpha_beta-p"/>
</dbReference>
<feature type="signal peptide" evidence="6">
    <location>
        <begin position="1"/>
        <end position="29"/>
    </location>
</feature>
<sequence length="500" mass="48902">MPGRPFPLVACLLLTSPLLLMSSAPAAVAATSTANPYDFDGDGYPDLVVGAPFLRVGTLDAGGVVVLPGSASSLKKQAQVISAATAGVIGDPANNAQLGHAVTSADFDGDGFADLAVGVPVDSRPLYAAGAVTVLYGSPEGLRGKRSLELLQPGGPQGDATFGAALASGDLDGDGRADLAVGAPGVSAGALGSGSVFVFSGSRGGLSADRAAALPGRRSSPGPGADEDERFGASLAVGDVDADGRPDLVVGAPGYAIEGGGGLPGSVSACYGAPAGPTGCTQLDRRPQLAGLASVAVGDVTGSARPEVVVAVPSADLEGSRGGTVDLLTLSGPRAATTVTRVALTQRSKGVPGSDKAGDRFGSSVALGDLDADGHADLVIGADGEKVGGHVGAGRVTVVHGGARGYRTSGNRVYDQNTKGVTGTAEKHDSFGEVALLDVDADGHLDLAVGAPGENDAAGGVTFLRGSGSGFSAKRSQAFTLKDLGYASPKGAGLGEALGR</sequence>
<protein>
    <submittedName>
        <fullName evidence="7">FG-GAP-like repeat-containing protein</fullName>
    </submittedName>
</protein>
<keyword evidence="1 6" id="KW-0732">Signal</keyword>
<accession>A0ABP6WJI2</accession>
<evidence type="ECO:0000256" key="4">
    <source>
        <dbReference type="ARBA" id="ARBA00023180"/>
    </source>
</evidence>
<gene>
    <name evidence="7" type="ORF">GCM10022197_03980</name>
</gene>
<keyword evidence="3" id="KW-0378">Hydrolase</keyword>
<evidence type="ECO:0000256" key="1">
    <source>
        <dbReference type="ARBA" id="ARBA00022729"/>
    </source>
</evidence>
<dbReference type="RefSeq" id="WP_204912479.1">
    <property type="nucleotide sequence ID" value="NZ_BAAAYR010000001.1"/>
</dbReference>
<dbReference type="Pfam" id="PF01839">
    <property type="entry name" value="FG-GAP"/>
    <property type="match status" value="6"/>
</dbReference>
<dbReference type="SUPFAM" id="SSF69318">
    <property type="entry name" value="Integrin alpha N-terminal domain"/>
    <property type="match status" value="3"/>
</dbReference>
<dbReference type="InterPro" id="IPR028994">
    <property type="entry name" value="Integrin_alpha_N"/>
</dbReference>
<evidence type="ECO:0000256" key="6">
    <source>
        <dbReference type="SAM" id="SignalP"/>
    </source>
</evidence>
<keyword evidence="4" id="KW-0325">Glycoprotein</keyword>
<evidence type="ECO:0000256" key="2">
    <source>
        <dbReference type="ARBA" id="ARBA00022737"/>
    </source>
</evidence>
<evidence type="ECO:0000313" key="8">
    <source>
        <dbReference type="Proteomes" id="UP001500767"/>
    </source>
</evidence>
<dbReference type="Gene3D" id="2.130.10.130">
    <property type="entry name" value="Integrin alpha, N-terminal"/>
    <property type="match status" value="4"/>
</dbReference>
<reference evidence="8" key="1">
    <citation type="journal article" date="2019" name="Int. J. Syst. Evol. Microbiol.">
        <title>The Global Catalogue of Microorganisms (GCM) 10K type strain sequencing project: providing services to taxonomists for standard genome sequencing and annotation.</title>
        <authorList>
            <consortium name="The Broad Institute Genomics Platform"/>
            <consortium name="The Broad Institute Genome Sequencing Center for Infectious Disease"/>
            <person name="Wu L."/>
            <person name="Ma J."/>
        </authorList>
    </citation>
    <scope>NUCLEOTIDE SEQUENCE [LARGE SCALE GENOMIC DNA]</scope>
    <source>
        <strain evidence="8">JCM 16540</strain>
    </source>
</reference>